<dbReference type="PANTHER" id="PTHR24379:SF128">
    <property type="entry name" value="C2H2-TYPE DOMAIN-CONTAINING PROTEIN"/>
    <property type="match status" value="1"/>
</dbReference>
<dbReference type="InterPro" id="IPR036236">
    <property type="entry name" value="Znf_C2H2_sf"/>
</dbReference>
<evidence type="ECO:0000256" key="10">
    <source>
        <dbReference type="ARBA" id="ARBA00023015"/>
    </source>
</evidence>
<feature type="region of interest" description="Disordered" evidence="16">
    <location>
        <begin position="135"/>
        <end position="228"/>
    </location>
</feature>
<feature type="domain" description="C2H2-type" evidence="17">
    <location>
        <begin position="491"/>
        <end position="521"/>
    </location>
</feature>
<dbReference type="Pfam" id="PF00096">
    <property type="entry name" value="zf-C2H2"/>
    <property type="match status" value="3"/>
</dbReference>
<feature type="compositionally biased region" description="Polar residues" evidence="16">
    <location>
        <begin position="914"/>
        <end position="926"/>
    </location>
</feature>
<keyword evidence="8" id="KW-0221">Differentiation</keyword>
<dbReference type="AlphaFoldDB" id="A0AAV4SYQ7"/>
<keyword evidence="3" id="KW-0217">Developmental protein</keyword>
<keyword evidence="12" id="KW-0010">Activator</keyword>
<dbReference type="SUPFAM" id="SSF57667">
    <property type="entry name" value="beta-beta-alpha zinc fingers"/>
    <property type="match status" value="6"/>
</dbReference>
<evidence type="ECO:0000256" key="11">
    <source>
        <dbReference type="ARBA" id="ARBA00023125"/>
    </source>
</evidence>
<sequence>MNGKCESVALINGPSHKHHLRKRKGRVSIQVHFAVKHSNECRSLKCTSCSAYFRSEMEFQVHVKLNHLSSKNFHPRNSNATTYRCLLCDQIFPNEVQLRFHTSTHKKQFTCSACGDAFHVEFLLDRHIQTVHQGVATSSPPAHQFISHQGGASPVPPPAVQPQPTGSMAGQQSEEAQNLCTKKSTNGTGSRGEQHTSSDQISAIVSSSTSGVSPQSSTNINSKSPASNRLDHRCDICDVVCTSESGLTAHRRQAHHVRMHKDHKSGNGSTGSTTVSLFCAYCNESCKSRGELENHMKAHTATPSKHKCNICDEICPSATTLAEHKLTHCKHSNRAELLHSTMFCFLDFMISTKGLLHIFFSDTTLTVVSGSTCIVCRVQLANEDQFLSHIQQHNTSSPNTNGNGLPVPCVVCRQTLVVDVEVRMHAKFHLKNASFEPTLGTSAPCCVCSRMFDPGNLIIRASGKTSDSLPPHTYMCKECFHSKGEGESGMTRCSECNVKFESFADLDNHRRTAHHHVGDKKTYQCIKCQMSFESEADIQAHVTCHVLHEGTQHECKLCHEVMDSPSKLQCHLIEHTFEGSSHFTCYLCASVFTSSHLLQRHMLDHGLDARPYDCTECRQKFFFRAELENHSFVHVWENMSRLQASTNSAPKTQGNGESSRLLFECPKCPCVFGSPVDLAKHQHSHHHETRPHFSCPSCGMEFNSMDDLRGHMILLHPSVALIDSFPSDRAPLQDLYKFEEDSLLKEKSSRPSHSKLWKEKKSFECPICKKKFTRKENRKLHMKSHHCNSSNKELKKTDTKFDVKTLIPPSAHQCETCEESFPSTDLLRRHQTDSHGKTFEHTCVVCNQPFDQEQQLLNHQTDEHRPNVLEKSPEDTEITPKIEIESCPTSPEPTTSNHQQSGSSSGETESNQTVTVSESELTSETLDYSGPEERTSLPAEVVA</sequence>
<dbReference type="Gene3D" id="3.30.160.60">
    <property type="entry name" value="Classic Zinc Finger"/>
    <property type="match status" value="7"/>
</dbReference>
<feature type="domain" description="C2H2-type" evidence="17">
    <location>
        <begin position="693"/>
        <end position="716"/>
    </location>
</feature>
<comment type="similarity">
    <text evidence="2">Belongs to the krueppel C2H2-type zinc-finger protein family.</text>
</comment>
<evidence type="ECO:0000256" key="15">
    <source>
        <dbReference type="PROSITE-ProRule" id="PRU00042"/>
    </source>
</evidence>
<feature type="domain" description="C2H2-type" evidence="17">
    <location>
        <begin position="523"/>
        <end position="553"/>
    </location>
</feature>
<accession>A0AAV4SYQ7</accession>
<feature type="domain" description="C2H2-type" evidence="17">
    <location>
        <begin position="812"/>
        <end position="835"/>
    </location>
</feature>
<evidence type="ECO:0000256" key="1">
    <source>
        <dbReference type="ARBA" id="ARBA00004123"/>
    </source>
</evidence>
<feature type="domain" description="C2H2-type" evidence="17">
    <location>
        <begin position="109"/>
        <end position="137"/>
    </location>
</feature>
<dbReference type="EMBL" id="BPLQ01008563">
    <property type="protein sequence ID" value="GIY38169.1"/>
    <property type="molecule type" value="Genomic_DNA"/>
</dbReference>
<dbReference type="PROSITE" id="PS00028">
    <property type="entry name" value="ZINC_FINGER_C2H2_1"/>
    <property type="match status" value="16"/>
</dbReference>
<feature type="region of interest" description="Disordered" evidence="16">
    <location>
        <begin position="860"/>
        <end position="943"/>
    </location>
</feature>
<evidence type="ECO:0000256" key="7">
    <source>
        <dbReference type="ARBA" id="ARBA00022771"/>
    </source>
</evidence>
<keyword evidence="5" id="KW-0479">Metal-binding</keyword>
<comment type="subcellular location">
    <subcellularLocation>
        <location evidence="1">Nucleus</location>
    </subcellularLocation>
</comment>
<keyword evidence="19" id="KW-1185">Reference proteome</keyword>
<feature type="compositionally biased region" description="Low complexity" evidence="16">
    <location>
        <begin position="197"/>
        <end position="217"/>
    </location>
</feature>
<evidence type="ECO:0000256" key="4">
    <source>
        <dbReference type="ARBA" id="ARBA00022491"/>
    </source>
</evidence>
<keyword evidence="7 15" id="KW-0863">Zinc-finger</keyword>
<keyword evidence="13" id="KW-0804">Transcription</keyword>
<evidence type="ECO:0000256" key="12">
    <source>
        <dbReference type="ARBA" id="ARBA00023159"/>
    </source>
</evidence>
<feature type="domain" description="C2H2-type" evidence="17">
    <location>
        <begin position="83"/>
        <end position="110"/>
    </location>
</feature>
<evidence type="ECO:0000256" key="2">
    <source>
        <dbReference type="ARBA" id="ARBA00006991"/>
    </source>
</evidence>
<evidence type="ECO:0000256" key="13">
    <source>
        <dbReference type="ARBA" id="ARBA00023163"/>
    </source>
</evidence>
<dbReference type="Proteomes" id="UP001054837">
    <property type="component" value="Unassembled WGS sequence"/>
</dbReference>
<evidence type="ECO:0000256" key="3">
    <source>
        <dbReference type="ARBA" id="ARBA00022473"/>
    </source>
</evidence>
<dbReference type="GO" id="GO:0008270">
    <property type="term" value="F:zinc ion binding"/>
    <property type="evidence" value="ECO:0007669"/>
    <property type="project" value="UniProtKB-KW"/>
</dbReference>
<feature type="compositionally biased region" description="Basic and acidic residues" evidence="16">
    <location>
        <begin position="860"/>
        <end position="884"/>
    </location>
</feature>
<gene>
    <name evidence="18" type="primary">Znf423_3</name>
    <name evidence="18" type="ORF">CDAR_45301</name>
</gene>
<dbReference type="InterPro" id="IPR013087">
    <property type="entry name" value="Znf_C2H2_type"/>
</dbReference>
<feature type="domain" description="C2H2-type" evidence="17">
    <location>
        <begin position="277"/>
        <end position="304"/>
    </location>
</feature>
<keyword evidence="14" id="KW-0539">Nucleus</keyword>
<keyword evidence="6" id="KW-0677">Repeat</keyword>
<evidence type="ECO:0000256" key="16">
    <source>
        <dbReference type="SAM" id="MobiDB-lite"/>
    </source>
</evidence>
<evidence type="ECO:0000256" key="5">
    <source>
        <dbReference type="ARBA" id="ARBA00022723"/>
    </source>
</evidence>
<feature type="domain" description="C2H2-type" evidence="17">
    <location>
        <begin position="763"/>
        <end position="785"/>
    </location>
</feature>
<feature type="compositionally biased region" description="Polar residues" evidence="16">
    <location>
        <begin position="218"/>
        <end position="227"/>
    </location>
</feature>
<evidence type="ECO:0000313" key="18">
    <source>
        <dbReference type="EMBL" id="GIY38169.1"/>
    </source>
</evidence>
<keyword evidence="9" id="KW-0862">Zinc</keyword>
<dbReference type="Pfam" id="PF13912">
    <property type="entry name" value="zf-C2H2_6"/>
    <property type="match status" value="2"/>
</dbReference>
<feature type="domain" description="C2H2-type" evidence="17">
    <location>
        <begin position="663"/>
        <end position="691"/>
    </location>
</feature>
<feature type="compositionally biased region" description="Polar residues" evidence="16">
    <location>
        <begin position="887"/>
        <end position="899"/>
    </location>
</feature>
<evidence type="ECO:0000259" key="17">
    <source>
        <dbReference type="PROSITE" id="PS50157"/>
    </source>
</evidence>
<dbReference type="PANTHER" id="PTHR24379">
    <property type="entry name" value="KRAB AND ZINC FINGER DOMAIN-CONTAINING"/>
    <property type="match status" value="1"/>
</dbReference>
<feature type="compositionally biased region" description="Polar residues" evidence="16">
    <location>
        <begin position="168"/>
        <end position="188"/>
    </location>
</feature>
<evidence type="ECO:0000256" key="6">
    <source>
        <dbReference type="ARBA" id="ARBA00022737"/>
    </source>
</evidence>
<keyword evidence="4" id="KW-0678">Repressor</keyword>
<feature type="domain" description="C2H2-type" evidence="17">
    <location>
        <begin position="583"/>
        <end position="605"/>
    </location>
</feature>
<evidence type="ECO:0000313" key="19">
    <source>
        <dbReference type="Proteomes" id="UP001054837"/>
    </source>
</evidence>
<keyword evidence="11" id="KW-0238">DNA-binding</keyword>
<feature type="compositionally biased region" description="Low complexity" evidence="16">
    <location>
        <begin position="900"/>
        <end position="913"/>
    </location>
</feature>
<protein>
    <submittedName>
        <fullName evidence="18">Zinc finger protein 423</fullName>
    </submittedName>
</protein>
<feature type="domain" description="C2H2-type" evidence="17">
    <location>
        <begin position="44"/>
        <end position="72"/>
    </location>
</feature>
<keyword evidence="10" id="KW-0805">Transcription regulation</keyword>
<proteinExistence type="inferred from homology"/>
<evidence type="ECO:0000256" key="9">
    <source>
        <dbReference type="ARBA" id="ARBA00022833"/>
    </source>
</evidence>
<feature type="domain" description="C2H2-type" evidence="17">
    <location>
        <begin position="612"/>
        <end position="639"/>
    </location>
</feature>
<evidence type="ECO:0000256" key="8">
    <source>
        <dbReference type="ARBA" id="ARBA00022782"/>
    </source>
</evidence>
<name>A0AAV4SYQ7_9ARAC</name>
<dbReference type="Pfam" id="PF12874">
    <property type="entry name" value="zf-met"/>
    <property type="match status" value="2"/>
</dbReference>
<evidence type="ECO:0000256" key="14">
    <source>
        <dbReference type="ARBA" id="ARBA00023242"/>
    </source>
</evidence>
<comment type="caution">
    <text evidence="18">The sequence shown here is derived from an EMBL/GenBank/DDBJ whole genome shotgun (WGS) entry which is preliminary data.</text>
</comment>
<dbReference type="SMART" id="SM00355">
    <property type="entry name" value="ZnF_C2H2"/>
    <property type="match status" value="18"/>
</dbReference>
<reference evidence="18 19" key="1">
    <citation type="submission" date="2021-06" db="EMBL/GenBank/DDBJ databases">
        <title>Caerostris darwini draft genome.</title>
        <authorList>
            <person name="Kono N."/>
            <person name="Arakawa K."/>
        </authorList>
    </citation>
    <scope>NUCLEOTIDE SEQUENCE [LARGE SCALE GENOMIC DNA]</scope>
</reference>
<organism evidence="18 19">
    <name type="scientific">Caerostris darwini</name>
    <dbReference type="NCBI Taxonomy" id="1538125"/>
    <lineage>
        <taxon>Eukaryota</taxon>
        <taxon>Metazoa</taxon>
        <taxon>Ecdysozoa</taxon>
        <taxon>Arthropoda</taxon>
        <taxon>Chelicerata</taxon>
        <taxon>Arachnida</taxon>
        <taxon>Araneae</taxon>
        <taxon>Araneomorphae</taxon>
        <taxon>Entelegynae</taxon>
        <taxon>Araneoidea</taxon>
        <taxon>Araneidae</taxon>
        <taxon>Caerostris</taxon>
    </lineage>
</organism>
<dbReference type="PROSITE" id="PS50157">
    <property type="entry name" value="ZINC_FINGER_C2H2_2"/>
    <property type="match status" value="12"/>
</dbReference>